<proteinExistence type="predicted"/>
<evidence type="ECO:0000313" key="1">
    <source>
        <dbReference type="EMBL" id="GFO32819.1"/>
    </source>
</evidence>
<organism evidence="1 2">
    <name type="scientific">Plakobranchus ocellatus</name>
    <dbReference type="NCBI Taxonomy" id="259542"/>
    <lineage>
        <taxon>Eukaryota</taxon>
        <taxon>Metazoa</taxon>
        <taxon>Spiralia</taxon>
        <taxon>Lophotrochozoa</taxon>
        <taxon>Mollusca</taxon>
        <taxon>Gastropoda</taxon>
        <taxon>Heterobranchia</taxon>
        <taxon>Euthyneura</taxon>
        <taxon>Panpulmonata</taxon>
        <taxon>Sacoglossa</taxon>
        <taxon>Placobranchoidea</taxon>
        <taxon>Plakobranchidae</taxon>
        <taxon>Plakobranchus</taxon>
    </lineage>
</organism>
<dbReference type="AlphaFoldDB" id="A0AAV4CN64"/>
<sequence>MPRGCSLPHVVSTAWSEYSSVVFVQRERISLRQDDRSRLFAISGFTLRQVRADSNSQHKGQCNSQGGVVIQWADNFLYSSELASFLVWWIVGCAKRLILIVSPRRRSGGSSGRAVSYQERAPRFESQSGPNQFFIATLCPPSTKLVARSLKTRQK</sequence>
<reference evidence="1 2" key="1">
    <citation type="journal article" date="2021" name="Elife">
        <title>Chloroplast acquisition without the gene transfer in kleptoplastic sea slugs, Plakobranchus ocellatus.</title>
        <authorList>
            <person name="Maeda T."/>
            <person name="Takahashi S."/>
            <person name="Yoshida T."/>
            <person name="Shimamura S."/>
            <person name="Takaki Y."/>
            <person name="Nagai Y."/>
            <person name="Toyoda A."/>
            <person name="Suzuki Y."/>
            <person name="Arimoto A."/>
            <person name="Ishii H."/>
            <person name="Satoh N."/>
            <person name="Nishiyama T."/>
            <person name="Hasebe M."/>
            <person name="Maruyama T."/>
            <person name="Minagawa J."/>
            <person name="Obokata J."/>
            <person name="Shigenobu S."/>
        </authorList>
    </citation>
    <scope>NUCLEOTIDE SEQUENCE [LARGE SCALE GENOMIC DNA]</scope>
</reference>
<gene>
    <name evidence="1" type="ORF">PoB_005932400</name>
</gene>
<protein>
    <submittedName>
        <fullName evidence="1">Uncharacterized protein</fullName>
    </submittedName>
</protein>
<dbReference type="EMBL" id="BLXT01006675">
    <property type="protein sequence ID" value="GFO32819.1"/>
    <property type="molecule type" value="Genomic_DNA"/>
</dbReference>
<name>A0AAV4CN64_9GAST</name>
<accession>A0AAV4CN64</accession>
<comment type="caution">
    <text evidence="1">The sequence shown here is derived from an EMBL/GenBank/DDBJ whole genome shotgun (WGS) entry which is preliminary data.</text>
</comment>
<dbReference type="Proteomes" id="UP000735302">
    <property type="component" value="Unassembled WGS sequence"/>
</dbReference>
<keyword evidence="2" id="KW-1185">Reference proteome</keyword>
<evidence type="ECO:0000313" key="2">
    <source>
        <dbReference type="Proteomes" id="UP000735302"/>
    </source>
</evidence>